<evidence type="ECO:0000313" key="2">
    <source>
        <dbReference type="Proteomes" id="UP000828941"/>
    </source>
</evidence>
<gene>
    <name evidence="1" type="ORF">L6164_013281</name>
</gene>
<proteinExistence type="predicted"/>
<dbReference type="Proteomes" id="UP000828941">
    <property type="component" value="Chromosome 5"/>
</dbReference>
<evidence type="ECO:0000313" key="1">
    <source>
        <dbReference type="EMBL" id="KAI4346212.1"/>
    </source>
</evidence>
<protein>
    <submittedName>
        <fullName evidence="1">Uncharacterized protein</fullName>
    </submittedName>
</protein>
<sequence>MNSPMLLNATFFFVVYALLASRLPSARASNVMDTDGNPLKSGLVYYILPVDTGSGGGATLGAGKISNDTCSIDLVQAADDSSTGLPVRISDVGYNYHVMLNYPVTMQFVGNSIPSCVPSGAWWTRDGTYVYVSESSSLFSFGFVDLNTHTYYITPNDIDMCITSIDKNLLVSTSGKWEVKFKRDYSNSASDTWSIV</sequence>
<reference evidence="1 2" key="1">
    <citation type="journal article" date="2022" name="DNA Res.">
        <title>Chromosomal-level genome assembly of the orchid tree Bauhinia variegata (Leguminosae; Cercidoideae) supports the allotetraploid origin hypothesis of Bauhinia.</title>
        <authorList>
            <person name="Zhong Y."/>
            <person name="Chen Y."/>
            <person name="Zheng D."/>
            <person name="Pang J."/>
            <person name="Liu Y."/>
            <person name="Luo S."/>
            <person name="Meng S."/>
            <person name="Qian L."/>
            <person name="Wei D."/>
            <person name="Dai S."/>
            <person name="Zhou R."/>
        </authorList>
    </citation>
    <scope>NUCLEOTIDE SEQUENCE [LARGE SCALE GENOMIC DNA]</scope>
    <source>
        <strain evidence="1">BV-YZ2020</strain>
    </source>
</reference>
<dbReference type="EMBL" id="CM039430">
    <property type="protein sequence ID" value="KAI4346212.1"/>
    <property type="molecule type" value="Genomic_DNA"/>
</dbReference>
<comment type="caution">
    <text evidence="1">The sequence shown here is derived from an EMBL/GenBank/DDBJ whole genome shotgun (WGS) entry which is preliminary data.</text>
</comment>
<accession>A0ACB9PBM6</accession>
<keyword evidence="2" id="KW-1185">Reference proteome</keyword>
<organism evidence="1 2">
    <name type="scientific">Bauhinia variegata</name>
    <name type="common">Purple orchid tree</name>
    <name type="synonym">Phanera variegata</name>
    <dbReference type="NCBI Taxonomy" id="167791"/>
    <lineage>
        <taxon>Eukaryota</taxon>
        <taxon>Viridiplantae</taxon>
        <taxon>Streptophyta</taxon>
        <taxon>Embryophyta</taxon>
        <taxon>Tracheophyta</taxon>
        <taxon>Spermatophyta</taxon>
        <taxon>Magnoliopsida</taxon>
        <taxon>eudicotyledons</taxon>
        <taxon>Gunneridae</taxon>
        <taxon>Pentapetalae</taxon>
        <taxon>rosids</taxon>
        <taxon>fabids</taxon>
        <taxon>Fabales</taxon>
        <taxon>Fabaceae</taxon>
        <taxon>Cercidoideae</taxon>
        <taxon>Cercideae</taxon>
        <taxon>Bauhiniinae</taxon>
        <taxon>Bauhinia</taxon>
    </lineage>
</organism>
<name>A0ACB9PBM6_BAUVA</name>